<dbReference type="PANTHER" id="PTHR38811:SF1">
    <property type="entry name" value="UPF0284 PROTEIN SLL1500"/>
    <property type="match status" value="1"/>
</dbReference>
<evidence type="ECO:0000313" key="1">
    <source>
        <dbReference type="EMBL" id="RXJ53776.1"/>
    </source>
</evidence>
<dbReference type="AlphaFoldDB" id="A0A4Q0XPC0"/>
<comment type="caution">
    <text evidence="1">The sequence shown here is derived from an EMBL/GenBank/DDBJ whole genome shotgun (WGS) entry which is preliminary data.</text>
</comment>
<gene>
    <name evidence="1" type="ORF">CRV04_12535</name>
</gene>
<organism evidence="1 2">
    <name type="scientific">Candidatus Marinarcus aquaticus</name>
    <dbReference type="NCBI Taxonomy" id="2044504"/>
    <lineage>
        <taxon>Bacteria</taxon>
        <taxon>Pseudomonadati</taxon>
        <taxon>Campylobacterota</taxon>
        <taxon>Epsilonproteobacteria</taxon>
        <taxon>Campylobacterales</taxon>
        <taxon>Arcobacteraceae</taxon>
        <taxon>Candidatus Marinarcus</taxon>
    </lineage>
</organism>
<dbReference type="Proteomes" id="UP000290657">
    <property type="component" value="Unassembled WGS sequence"/>
</dbReference>
<sequence>MSYQTLLGNVDFLESLRGKQANFLLSCAVTKTCEIEGLSQAGIPGNLHLTPTLDAEFVTTGEVRSLPEIASTPSGIPTPALITRAVHELHPFSSIELLDLGMSVKANINYFTTHALEIPSCGNIAQEGSVMDALEVFQKGVEFGQSYTTQAQYTLLAETIPAGTTTANATAQALGYDCKEYFSSSFKNVPRTLRDEVIQKALNKAQTSEDLFTKLSLVSDNMIVFNAGFILGLQSQDHKLILAGGTQMASVLLVVNSVLKTMGGEINSDNLALCTTKWIAQDEHSNIKALLELLDFKVNAYCATFDFSSSQSEVLKLYDKGEAKEGVGAGGALVYGLINGLSTNTIVQKIESYLG</sequence>
<dbReference type="NCBIfam" id="NF003372">
    <property type="entry name" value="PRK04447.1-5"/>
    <property type="match status" value="1"/>
</dbReference>
<dbReference type="SUPFAM" id="SSF52733">
    <property type="entry name" value="Nicotinate mononucleotide:5,6-dimethylbenzimidazole phosphoribosyltransferase (CobT)"/>
    <property type="match status" value="1"/>
</dbReference>
<proteinExistence type="inferred from homology"/>
<evidence type="ECO:0000313" key="2">
    <source>
        <dbReference type="Proteomes" id="UP000290657"/>
    </source>
</evidence>
<dbReference type="OrthoDB" id="5341906at2"/>
<dbReference type="EMBL" id="PDKN01000012">
    <property type="protein sequence ID" value="RXJ53776.1"/>
    <property type="molecule type" value="Genomic_DNA"/>
</dbReference>
<reference evidence="1 2" key="1">
    <citation type="submission" date="2017-10" db="EMBL/GenBank/DDBJ databases">
        <title>Genomics of the genus Arcobacter.</title>
        <authorList>
            <person name="Perez-Cataluna A."/>
            <person name="Figueras M.J."/>
        </authorList>
    </citation>
    <scope>NUCLEOTIDE SEQUENCE [LARGE SCALE GENOMIC DNA]</scope>
    <source>
        <strain evidence="1 2">CECT 8987</strain>
    </source>
</reference>
<keyword evidence="1" id="KW-0328">Glycosyltransferase</keyword>
<protein>
    <submittedName>
        <fullName evidence="1">Nicotinate-nucleotide--dimethylbenzimidazole phosphoribosyltransferase</fullName>
    </submittedName>
</protein>
<accession>A0A4Q0XPC0</accession>
<dbReference type="GO" id="GO:0008939">
    <property type="term" value="F:nicotinate-nucleotide-dimethylbenzimidazole phosphoribosyltransferase activity"/>
    <property type="evidence" value="ECO:0007669"/>
    <property type="project" value="InterPro"/>
</dbReference>
<dbReference type="Gene3D" id="3.40.50.10210">
    <property type="match status" value="1"/>
</dbReference>
<dbReference type="InterPro" id="IPR002805">
    <property type="entry name" value="Nict_dMeBzImd_PRibTrfase_arc"/>
</dbReference>
<keyword evidence="1" id="KW-0808">Transferase</keyword>
<dbReference type="PANTHER" id="PTHR38811">
    <property type="match status" value="1"/>
</dbReference>
<name>A0A4Q0XPC0_9BACT</name>
<keyword evidence="2" id="KW-1185">Reference proteome</keyword>
<dbReference type="HAMAP" id="MF_01086">
    <property type="entry name" value="UPF0284"/>
    <property type="match status" value="1"/>
</dbReference>
<dbReference type="RefSeq" id="WP_128997203.1">
    <property type="nucleotide sequence ID" value="NZ_PDKN01000012.1"/>
</dbReference>
<dbReference type="InterPro" id="IPR036087">
    <property type="entry name" value="Nict_dMeBzImd_PRibTrfase_sf"/>
</dbReference>